<sequence length="163" mass="17251">MTFTALGEATESVGRLLTKNHPVPTPNYRAGAPVSMSADCLPPGNPSAYLSHKKVLSLKKACSRLLLDIGLSNVTPLSSIFSYTHLTTTSLGRFFLRGENHRMTSPALGEAGGSVRLLLTKNHLVPTSPDQASALLGPICGNLLTGLLEARAERDAPHANPLI</sequence>
<dbReference type="AlphaFoldDB" id="A0A2H1W058"/>
<reference evidence="1" key="1">
    <citation type="submission" date="2016-07" db="EMBL/GenBank/DDBJ databases">
        <authorList>
            <person name="Bretaudeau A."/>
        </authorList>
    </citation>
    <scope>NUCLEOTIDE SEQUENCE</scope>
    <source>
        <strain evidence="1">Rice</strain>
        <tissue evidence="1">Whole body</tissue>
    </source>
</reference>
<protein>
    <submittedName>
        <fullName evidence="1">SFRICE_034872</fullName>
    </submittedName>
</protein>
<accession>A0A2H1W058</accession>
<gene>
    <name evidence="1" type="ORF">SFRICE_034872</name>
</gene>
<dbReference type="EMBL" id="ODYU01005519">
    <property type="protein sequence ID" value="SOQ46448.1"/>
    <property type="molecule type" value="Genomic_DNA"/>
</dbReference>
<name>A0A2H1W058_SPOFR</name>
<organism evidence="1">
    <name type="scientific">Spodoptera frugiperda</name>
    <name type="common">Fall armyworm</name>
    <dbReference type="NCBI Taxonomy" id="7108"/>
    <lineage>
        <taxon>Eukaryota</taxon>
        <taxon>Metazoa</taxon>
        <taxon>Ecdysozoa</taxon>
        <taxon>Arthropoda</taxon>
        <taxon>Hexapoda</taxon>
        <taxon>Insecta</taxon>
        <taxon>Pterygota</taxon>
        <taxon>Neoptera</taxon>
        <taxon>Endopterygota</taxon>
        <taxon>Lepidoptera</taxon>
        <taxon>Glossata</taxon>
        <taxon>Ditrysia</taxon>
        <taxon>Noctuoidea</taxon>
        <taxon>Noctuidae</taxon>
        <taxon>Amphipyrinae</taxon>
        <taxon>Spodoptera</taxon>
    </lineage>
</organism>
<proteinExistence type="predicted"/>
<evidence type="ECO:0000313" key="1">
    <source>
        <dbReference type="EMBL" id="SOQ46448.1"/>
    </source>
</evidence>